<dbReference type="EMBL" id="JAUTXU010000185">
    <property type="protein sequence ID" value="KAK3700473.1"/>
    <property type="molecule type" value="Genomic_DNA"/>
</dbReference>
<evidence type="ECO:0000313" key="2">
    <source>
        <dbReference type="Proteomes" id="UP001281147"/>
    </source>
</evidence>
<protein>
    <submittedName>
        <fullName evidence="1">Uncharacterized protein</fullName>
    </submittedName>
</protein>
<keyword evidence="2" id="KW-1185">Reference proteome</keyword>
<gene>
    <name evidence="1" type="ORF">LTR37_015977</name>
</gene>
<evidence type="ECO:0000313" key="1">
    <source>
        <dbReference type="EMBL" id="KAK3700473.1"/>
    </source>
</evidence>
<sequence length="528" mass="59727">MSRVAKSACKGCLLVMSCGRECQTAHWSVHKVMCKSPLMKESWKPKWVTENRQPVFVGDGPPLKAFGGRKCLWGNVPAFDVLHLPENEGKEYDQDLKLLFAASGDLRNVETTVVSMPPSYNRTITMVINDMDLDVVARNLFISLIALTVEDEISAAECMLHLWYSALVRHKDVDLLTTRIRPLIEDVIGKIKSKAPGTVLGKTWQFGRRSLRLVLSKEGWTALLLYLEVPAGLSAERANQIRTSVTLAPEPTDFRERKMVMCTPVQRFCGQHFRRDGILLPLGQSRETFTIPNPTMFQTAECGCGLATNDIYGKLYFHIHALLVSFHQRVRQNDWHFQLLNVNAMQLPGQMADAKFDRIELSNIADGGYLGIRYIIGFLSPLLQDPGHNPHATLITLLMNAVMETGSSLRDGNEQAYKKEIDQVIAYLDKPARRPTSPYDPFAVLIMESTTLVRDTDAAFNKYMAQEDFKQIEKDFDVVMKKAHTVIEKWPMRLKLRPGQKGAKEEFKALLSSGHTNIERCVECRRTK</sequence>
<comment type="caution">
    <text evidence="1">The sequence shown here is derived from an EMBL/GenBank/DDBJ whole genome shotgun (WGS) entry which is preliminary data.</text>
</comment>
<reference evidence="1" key="1">
    <citation type="submission" date="2023-07" db="EMBL/GenBank/DDBJ databases">
        <title>Black Yeasts Isolated from many extreme environments.</title>
        <authorList>
            <person name="Coleine C."/>
            <person name="Stajich J.E."/>
            <person name="Selbmann L."/>
        </authorList>
    </citation>
    <scope>NUCLEOTIDE SEQUENCE</scope>
    <source>
        <strain evidence="1">CCFEE 5714</strain>
    </source>
</reference>
<proteinExistence type="predicted"/>
<name>A0ACC3MPK8_9PEZI</name>
<organism evidence="1 2">
    <name type="scientific">Vermiconidia calcicola</name>
    <dbReference type="NCBI Taxonomy" id="1690605"/>
    <lineage>
        <taxon>Eukaryota</taxon>
        <taxon>Fungi</taxon>
        <taxon>Dikarya</taxon>
        <taxon>Ascomycota</taxon>
        <taxon>Pezizomycotina</taxon>
        <taxon>Dothideomycetes</taxon>
        <taxon>Dothideomycetidae</taxon>
        <taxon>Mycosphaerellales</taxon>
        <taxon>Extremaceae</taxon>
        <taxon>Vermiconidia</taxon>
    </lineage>
</organism>
<dbReference type="Proteomes" id="UP001281147">
    <property type="component" value="Unassembled WGS sequence"/>
</dbReference>
<accession>A0ACC3MPK8</accession>